<dbReference type="STRING" id="1300349.I603_1154"/>
<dbReference type="NCBIfam" id="TIGR02300">
    <property type="entry name" value="FYDLN_acid"/>
    <property type="match status" value="1"/>
</dbReference>
<reference evidence="2 3" key="1">
    <citation type="submission" date="2016-06" db="EMBL/GenBank/DDBJ databases">
        <title>Genome sequence of Porphyrobacter dokdonensis DSW-74.</title>
        <authorList>
            <person name="Kim J.F."/>
            <person name="Song J.Y."/>
        </authorList>
    </citation>
    <scope>NUCLEOTIDE SEQUENCE [LARGE SCALE GENOMIC DNA]</scope>
    <source>
        <strain evidence="2 3">DSW-74</strain>
    </source>
</reference>
<evidence type="ECO:0000313" key="3">
    <source>
        <dbReference type="Proteomes" id="UP000092484"/>
    </source>
</evidence>
<dbReference type="AlphaFoldDB" id="A0A1A7BJ21"/>
<organism evidence="2 3">
    <name type="scientific">Erythrobacter dokdonensis DSW-74</name>
    <dbReference type="NCBI Taxonomy" id="1300349"/>
    <lineage>
        <taxon>Bacteria</taxon>
        <taxon>Pseudomonadati</taxon>
        <taxon>Pseudomonadota</taxon>
        <taxon>Alphaproteobacteria</taxon>
        <taxon>Sphingomonadales</taxon>
        <taxon>Erythrobacteraceae</taxon>
        <taxon>Erythrobacter/Porphyrobacter group</taxon>
        <taxon>Erythrobacter</taxon>
    </lineage>
</organism>
<name>A0A1A7BJ21_9SPHN</name>
<sequence length="113" mass="12384">MAKPEWGTKRTCPKCGERFYDLGKEDPVTCIECGETWTPEPVLKSKQPIPFEEEKKKDVEADADLGGDDDIDDLEDIEDIDDDGDSPDNDVDLGGDDDLGVSTGKGDDDDDES</sequence>
<evidence type="ECO:0000256" key="1">
    <source>
        <dbReference type="SAM" id="MobiDB-lite"/>
    </source>
</evidence>
<keyword evidence="3" id="KW-1185">Reference proteome</keyword>
<accession>A0A1A7BJ21</accession>
<dbReference type="InterPro" id="IPR012644">
    <property type="entry name" value="CHP02300_FYDLN_acid"/>
</dbReference>
<protein>
    <submittedName>
        <fullName evidence="2">FYDLN_acid domain-containing protein</fullName>
    </submittedName>
</protein>
<evidence type="ECO:0000313" key="2">
    <source>
        <dbReference type="EMBL" id="OBV11711.1"/>
    </source>
</evidence>
<dbReference type="EMBL" id="LZYB01000002">
    <property type="protein sequence ID" value="OBV11711.1"/>
    <property type="molecule type" value="Genomic_DNA"/>
</dbReference>
<dbReference type="RefSeq" id="WP_068862973.1">
    <property type="nucleotide sequence ID" value="NZ_LZYB01000002.1"/>
</dbReference>
<proteinExistence type="predicted"/>
<gene>
    <name evidence="2" type="ORF">I603_1154</name>
</gene>
<feature type="region of interest" description="Disordered" evidence="1">
    <location>
        <begin position="36"/>
        <end position="113"/>
    </location>
</feature>
<feature type="compositionally biased region" description="Acidic residues" evidence="1">
    <location>
        <begin position="61"/>
        <end position="99"/>
    </location>
</feature>
<dbReference type="Pfam" id="PF09538">
    <property type="entry name" value="FYDLN_acid"/>
    <property type="match status" value="1"/>
</dbReference>
<dbReference type="Proteomes" id="UP000092484">
    <property type="component" value="Unassembled WGS sequence"/>
</dbReference>
<comment type="caution">
    <text evidence="2">The sequence shown here is derived from an EMBL/GenBank/DDBJ whole genome shotgun (WGS) entry which is preliminary data.</text>
</comment>
<dbReference type="PATRIC" id="fig|1300349.4.peg.1150"/>